<name>A0A9W8UPQ2_AKAMU</name>
<keyword evidence="3" id="KW-1185">Reference proteome</keyword>
<evidence type="ECO:0000256" key="1">
    <source>
        <dbReference type="ARBA" id="ARBA00023002"/>
    </source>
</evidence>
<protein>
    <recommendedName>
        <fullName evidence="4">Short-chain dehydrogenase/reductase</fullName>
    </recommendedName>
</protein>
<gene>
    <name evidence="2" type="ORF">LMH87_001294</name>
</gene>
<dbReference type="GO" id="GO:0016491">
    <property type="term" value="F:oxidoreductase activity"/>
    <property type="evidence" value="ECO:0007669"/>
    <property type="project" value="UniProtKB-KW"/>
</dbReference>
<dbReference type="EMBL" id="JAJHUN010000007">
    <property type="protein sequence ID" value="KAJ4156080.1"/>
    <property type="molecule type" value="Genomic_DNA"/>
</dbReference>
<dbReference type="InterPro" id="IPR036291">
    <property type="entry name" value="NAD(P)-bd_dom_sf"/>
</dbReference>
<dbReference type="GeneID" id="80888453"/>
<evidence type="ECO:0000313" key="3">
    <source>
        <dbReference type="Proteomes" id="UP001144673"/>
    </source>
</evidence>
<dbReference type="KEGG" id="amus:LMH87_001294"/>
<organism evidence="2 3">
    <name type="scientific">Akanthomyces muscarius</name>
    <name type="common">Entomopathogenic fungus</name>
    <name type="synonym">Lecanicillium muscarium</name>
    <dbReference type="NCBI Taxonomy" id="2231603"/>
    <lineage>
        <taxon>Eukaryota</taxon>
        <taxon>Fungi</taxon>
        <taxon>Dikarya</taxon>
        <taxon>Ascomycota</taxon>
        <taxon>Pezizomycotina</taxon>
        <taxon>Sordariomycetes</taxon>
        <taxon>Hypocreomycetidae</taxon>
        <taxon>Hypocreales</taxon>
        <taxon>Cordycipitaceae</taxon>
        <taxon>Akanthomyces</taxon>
    </lineage>
</organism>
<dbReference type="PANTHER" id="PTHR47534">
    <property type="entry name" value="YALI0E05731P"/>
    <property type="match status" value="1"/>
</dbReference>
<accession>A0A9W8UPQ2</accession>
<dbReference type="RefSeq" id="XP_056056204.1">
    <property type="nucleotide sequence ID" value="XM_056199348.1"/>
</dbReference>
<proteinExistence type="predicted"/>
<dbReference type="PANTHER" id="PTHR47534:SF3">
    <property type="entry name" value="ALCOHOL DEHYDROGENASE-LIKE C-TERMINAL DOMAIN-CONTAINING PROTEIN"/>
    <property type="match status" value="1"/>
</dbReference>
<dbReference type="Proteomes" id="UP001144673">
    <property type="component" value="Chromosome 6"/>
</dbReference>
<evidence type="ECO:0008006" key="4">
    <source>
        <dbReference type="Google" id="ProtNLM"/>
    </source>
</evidence>
<dbReference type="InterPro" id="IPR052228">
    <property type="entry name" value="Sec_Metab_Biosynth_Oxidored"/>
</dbReference>
<dbReference type="AlphaFoldDB" id="A0A9W8UPQ2"/>
<dbReference type="Gene3D" id="3.40.50.720">
    <property type="entry name" value="NAD(P)-binding Rossmann-like Domain"/>
    <property type="match status" value="1"/>
</dbReference>
<dbReference type="SUPFAM" id="SSF51735">
    <property type="entry name" value="NAD(P)-binding Rossmann-fold domains"/>
    <property type="match status" value="1"/>
</dbReference>
<evidence type="ECO:0000313" key="2">
    <source>
        <dbReference type="EMBL" id="KAJ4156080.1"/>
    </source>
</evidence>
<comment type="caution">
    <text evidence="2">The sequence shown here is derived from an EMBL/GenBank/DDBJ whole genome shotgun (WGS) entry which is preliminary data.</text>
</comment>
<reference evidence="2" key="1">
    <citation type="journal article" date="2023" name="Access Microbiol">
        <title>De-novo genome assembly for Akanthomyces muscarius, a biocontrol agent of insect agricultural pests.</title>
        <authorList>
            <person name="Erdos Z."/>
            <person name="Studholme D.J."/>
            <person name="Raymond B."/>
            <person name="Sharma M."/>
        </authorList>
    </citation>
    <scope>NUCLEOTIDE SEQUENCE</scope>
    <source>
        <strain evidence="2">Ve6</strain>
    </source>
</reference>
<keyword evidence="1" id="KW-0560">Oxidoreductase</keyword>
<sequence length="286" mass="31326">MTTRALVVGGTSGIGYGMACRIAASSPTSSVIIGGRTKPDHIPHGNMEFQPIEATSMREIKNFTDKLKQQLSGTSQGQQGIMTIAGRTETPEGIDRKMALHYYGKQLLIRELLPALKEDAKVVIVYDSKFGNPDKVHWEDLDLKTHFSLGTASNHCMVMNDAMINYFASQQAQGSAKQQGANAKRHFIHAWPGGVNTSLMREMPWYLGSIAKMLAPLATVSPATCAEYLLNGVEKVSTPAGDNKERPRWSYIDNKGKVVESKPILTEKQIGKIAEHTWELVGAALK</sequence>